<protein>
    <submittedName>
        <fullName evidence="1">Uncharacterized protein</fullName>
    </submittedName>
</protein>
<proteinExistence type="predicted"/>
<sequence>STTCGLSNISINIFFRADEEFVSDIDVEYDADVIDDEHGAVLVDDEHDVEVVGDNIEEDGDDDINVFAATDVFVNGTSSHFNISCFNNCMARSLN</sequence>
<dbReference type="AlphaFoldDB" id="A0A821J1W4"/>
<reference evidence="1" key="1">
    <citation type="submission" date="2021-02" db="EMBL/GenBank/DDBJ databases">
        <authorList>
            <person name="Nowell W R."/>
        </authorList>
    </citation>
    <scope>NUCLEOTIDE SEQUENCE</scope>
</reference>
<dbReference type="Proteomes" id="UP000663862">
    <property type="component" value="Unassembled WGS sequence"/>
</dbReference>
<dbReference type="EMBL" id="CAJOBQ010011910">
    <property type="protein sequence ID" value="CAF4711580.1"/>
    <property type="molecule type" value="Genomic_DNA"/>
</dbReference>
<evidence type="ECO:0000313" key="2">
    <source>
        <dbReference type="Proteomes" id="UP000663862"/>
    </source>
</evidence>
<comment type="caution">
    <text evidence="1">The sequence shown here is derived from an EMBL/GenBank/DDBJ whole genome shotgun (WGS) entry which is preliminary data.</text>
</comment>
<name>A0A821J1W4_9BILA</name>
<evidence type="ECO:0000313" key="1">
    <source>
        <dbReference type="EMBL" id="CAF4711580.1"/>
    </source>
</evidence>
<accession>A0A821J1W4</accession>
<feature type="non-terminal residue" evidence="1">
    <location>
        <position position="1"/>
    </location>
</feature>
<gene>
    <name evidence="1" type="ORF">TSG867_LOCUS33748</name>
</gene>
<organism evidence="1 2">
    <name type="scientific">Rotaria socialis</name>
    <dbReference type="NCBI Taxonomy" id="392032"/>
    <lineage>
        <taxon>Eukaryota</taxon>
        <taxon>Metazoa</taxon>
        <taxon>Spiralia</taxon>
        <taxon>Gnathifera</taxon>
        <taxon>Rotifera</taxon>
        <taxon>Eurotatoria</taxon>
        <taxon>Bdelloidea</taxon>
        <taxon>Philodinida</taxon>
        <taxon>Philodinidae</taxon>
        <taxon>Rotaria</taxon>
    </lineage>
</organism>